<accession>A0A914YC85</accession>
<feature type="region of interest" description="Disordered" evidence="1">
    <location>
        <begin position="225"/>
        <end position="275"/>
    </location>
</feature>
<reference evidence="3" key="1">
    <citation type="submission" date="2022-11" db="UniProtKB">
        <authorList>
            <consortium name="WormBaseParasite"/>
        </authorList>
    </citation>
    <scope>IDENTIFICATION</scope>
</reference>
<feature type="compositionally biased region" description="Basic and acidic residues" evidence="1">
    <location>
        <begin position="225"/>
        <end position="234"/>
    </location>
</feature>
<evidence type="ECO:0000256" key="1">
    <source>
        <dbReference type="SAM" id="MobiDB-lite"/>
    </source>
</evidence>
<feature type="compositionally biased region" description="Basic residues" evidence="1">
    <location>
        <begin position="136"/>
        <end position="147"/>
    </location>
</feature>
<evidence type="ECO:0000313" key="3">
    <source>
        <dbReference type="WBParaSite" id="PSU_v2.g1509.t1"/>
    </source>
</evidence>
<evidence type="ECO:0000313" key="2">
    <source>
        <dbReference type="Proteomes" id="UP000887577"/>
    </source>
</evidence>
<protein>
    <submittedName>
        <fullName evidence="3">Uncharacterized protein</fullName>
    </submittedName>
</protein>
<organism evidence="2 3">
    <name type="scientific">Panagrolaimus superbus</name>
    <dbReference type="NCBI Taxonomy" id="310955"/>
    <lineage>
        <taxon>Eukaryota</taxon>
        <taxon>Metazoa</taxon>
        <taxon>Ecdysozoa</taxon>
        <taxon>Nematoda</taxon>
        <taxon>Chromadorea</taxon>
        <taxon>Rhabditida</taxon>
        <taxon>Tylenchina</taxon>
        <taxon>Panagrolaimomorpha</taxon>
        <taxon>Panagrolaimoidea</taxon>
        <taxon>Panagrolaimidae</taxon>
        <taxon>Panagrolaimus</taxon>
    </lineage>
</organism>
<dbReference type="Proteomes" id="UP000887577">
    <property type="component" value="Unplaced"/>
</dbReference>
<proteinExistence type="predicted"/>
<feature type="compositionally biased region" description="Basic and acidic residues" evidence="1">
    <location>
        <begin position="116"/>
        <end position="127"/>
    </location>
</feature>
<keyword evidence="2" id="KW-1185">Reference proteome</keyword>
<sequence length="275" mass="31149">MPIAWGSYPSKIVKFFVVAGLQQDVLIGTNVLQNDTCWIEALEIALGYGAQDADPDNKRNGMGIGYIVPQNGLNEACSSREKVNTVSLYRNNCKTVSLSRDNFNIVSRASKNFIVKDGKSDSQRPPKETTTVMQGAKHHQVKKRTKKVTAPPYVPKKPSRGNPYQQLIKKPTELSTSGNSNVNVKKCDASVCRVHHYKRRTYFNSHYVFSHGLYYMTAYRNDYPKDRRTNKESVSKSSANVDPNWRNHVPVRGGYKPKWRNESADAHPSNQHNHH</sequence>
<dbReference type="WBParaSite" id="PSU_v2.g1509.t1">
    <property type="protein sequence ID" value="PSU_v2.g1509.t1"/>
    <property type="gene ID" value="PSU_v2.g1509"/>
</dbReference>
<dbReference type="AlphaFoldDB" id="A0A914YC85"/>
<feature type="region of interest" description="Disordered" evidence="1">
    <location>
        <begin position="116"/>
        <end position="164"/>
    </location>
</feature>
<name>A0A914YC85_9BILA</name>